<accession>A0A1A3H2H0</accession>
<dbReference type="InterPro" id="IPR016163">
    <property type="entry name" value="Ald_DH_C"/>
</dbReference>
<name>A0A1A3H2H0_MYCMU</name>
<reference evidence="6 7" key="1">
    <citation type="submission" date="2016-06" db="EMBL/GenBank/DDBJ databases">
        <authorList>
            <person name="Kjaerup R.B."/>
            <person name="Dalgaard T.S."/>
            <person name="Juul-Madsen H.R."/>
        </authorList>
    </citation>
    <scope>NUCLEOTIDE SEQUENCE [LARGE SCALE GENOMIC DNA]</scope>
    <source>
        <strain evidence="6 7">1127319.6</strain>
    </source>
</reference>
<dbReference type="CDD" id="cd07099">
    <property type="entry name" value="ALDH_DDALDH"/>
    <property type="match status" value="1"/>
</dbReference>
<comment type="caution">
    <text evidence="6">The sequence shown here is derived from an EMBL/GenBank/DDBJ whole genome shotgun (WGS) entry which is preliminary data.</text>
</comment>
<gene>
    <name evidence="6" type="ORF">A5630_20810</name>
</gene>
<dbReference type="OrthoDB" id="6882680at2"/>
<organism evidence="6 7">
    <name type="scientific">Mycolicibacterium mucogenicum</name>
    <name type="common">Mycobacterium mucogenicum</name>
    <dbReference type="NCBI Taxonomy" id="56689"/>
    <lineage>
        <taxon>Bacteria</taxon>
        <taxon>Bacillati</taxon>
        <taxon>Actinomycetota</taxon>
        <taxon>Actinomycetes</taxon>
        <taxon>Mycobacteriales</taxon>
        <taxon>Mycobacteriaceae</taxon>
        <taxon>Mycolicibacterium</taxon>
    </lineage>
</organism>
<proteinExistence type="inferred from homology"/>
<dbReference type="EMBL" id="LZLC01000100">
    <property type="protein sequence ID" value="OBJ42487.1"/>
    <property type="molecule type" value="Genomic_DNA"/>
</dbReference>
<evidence type="ECO:0000256" key="4">
    <source>
        <dbReference type="RuleBase" id="RU003345"/>
    </source>
</evidence>
<dbReference type="FunFam" id="3.40.309.10:FF:000009">
    <property type="entry name" value="Aldehyde dehydrogenase A"/>
    <property type="match status" value="1"/>
</dbReference>
<dbReference type="Gene3D" id="3.40.309.10">
    <property type="entry name" value="Aldehyde Dehydrogenase, Chain A, domain 2"/>
    <property type="match status" value="1"/>
</dbReference>
<evidence type="ECO:0000256" key="3">
    <source>
        <dbReference type="PROSITE-ProRule" id="PRU10007"/>
    </source>
</evidence>
<dbReference type="InterPro" id="IPR029510">
    <property type="entry name" value="Ald_DH_CS_GLU"/>
</dbReference>
<dbReference type="SUPFAM" id="SSF53720">
    <property type="entry name" value="ALDH-like"/>
    <property type="match status" value="1"/>
</dbReference>
<dbReference type="Gene3D" id="3.40.605.10">
    <property type="entry name" value="Aldehyde Dehydrogenase, Chain A, domain 1"/>
    <property type="match status" value="1"/>
</dbReference>
<comment type="similarity">
    <text evidence="1 4">Belongs to the aldehyde dehydrogenase family.</text>
</comment>
<dbReference type="PROSITE" id="PS00687">
    <property type="entry name" value="ALDEHYDE_DEHYDR_GLU"/>
    <property type="match status" value="1"/>
</dbReference>
<keyword evidence="2 4" id="KW-0560">Oxidoreductase</keyword>
<feature type="domain" description="Aldehyde dehydrogenase" evidence="5">
    <location>
        <begin position="6"/>
        <end position="461"/>
    </location>
</feature>
<protein>
    <submittedName>
        <fullName evidence="6">Aldehyde dehydrogenase</fullName>
    </submittedName>
</protein>
<dbReference type="PANTHER" id="PTHR43353">
    <property type="entry name" value="SUCCINATE-SEMIALDEHYDE DEHYDROGENASE, MITOCHONDRIAL"/>
    <property type="match status" value="1"/>
</dbReference>
<feature type="active site" evidence="3">
    <location>
        <position position="236"/>
    </location>
</feature>
<dbReference type="InterPro" id="IPR015590">
    <property type="entry name" value="Aldehyde_DH_dom"/>
</dbReference>
<evidence type="ECO:0000256" key="1">
    <source>
        <dbReference type="ARBA" id="ARBA00009986"/>
    </source>
</evidence>
<evidence type="ECO:0000256" key="2">
    <source>
        <dbReference type="ARBA" id="ARBA00023002"/>
    </source>
</evidence>
<dbReference type="Pfam" id="PF00171">
    <property type="entry name" value="Aldedh"/>
    <property type="match status" value="1"/>
</dbReference>
<dbReference type="GO" id="GO:0009450">
    <property type="term" value="P:gamma-aminobutyric acid catabolic process"/>
    <property type="evidence" value="ECO:0007669"/>
    <property type="project" value="TreeGrafter"/>
</dbReference>
<dbReference type="InterPro" id="IPR050740">
    <property type="entry name" value="Aldehyde_DH_Superfamily"/>
</dbReference>
<sequence length="511" mass="55649">MRPARSTDIVVSCPGDGSTLGHVANQTAEEVAYAAAELRKAQPHWQALGPRRRAHWLALWRDWFLDNQDHLLTLVQQESGKSWGDASIEILAAVESLNYFLEQGPLFLRGSRPKPVGVVNKLKRLSVEHFPYPLVGVITPWNYPLGMPMLDIPAALIAGCAVLSKPSEFTPLTWMAAVDGWSQIGAPPVLSVVTGLGDVGAAVIDEVDMVQFTGSVRTGREVGARAGRRLVPASLELGGKDAMIVLADADLERAANGAVWGGYFNAGQTCVSIERVYVEKPAYDEFIARLIPKVAALRVGMDEPASFSTDFGAMANASQLGIVEGHVAQAVAEGARVLTGGRRTGSGLFYEPTVLVDVNNSMTCMQEETFGPLLPVMAVEDAREAVRLTNDSEFGLSASIWTSDLDRAERLASELQVGAVNINSVMMNVFQFPLPHAGWKSSGVGYRSGASRGVLKYTRPQALVSDRYYAKSEVFWYPHRRRSGIIQRYVVRLLGARDWPRRLSISTGKIR</sequence>
<dbReference type="RefSeq" id="WP_064980785.1">
    <property type="nucleotide sequence ID" value="NZ_LZLC01000100.1"/>
</dbReference>
<dbReference type="InterPro" id="IPR016161">
    <property type="entry name" value="Ald_DH/histidinol_DH"/>
</dbReference>
<dbReference type="GO" id="GO:0004777">
    <property type="term" value="F:succinate-semialdehyde dehydrogenase (NAD+) activity"/>
    <property type="evidence" value="ECO:0007669"/>
    <property type="project" value="TreeGrafter"/>
</dbReference>
<dbReference type="AlphaFoldDB" id="A0A1A3H2H0"/>
<evidence type="ECO:0000313" key="6">
    <source>
        <dbReference type="EMBL" id="OBJ42487.1"/>
    </source>
</evidence>
<dbReference type="InterPro" id="IPR016162">
    <property type="entry name" value="Ald_DH_N"/>
</dbReference>
<evidence type="ECO:0000259" key="5">
    <source>
        <dbReference type="Pfam" id="PF00171"/>
    </source>
</evidence>
<evidence type="ECO:0000313" key="7">
    <source>
        <dbReference type="Proteomes" id="UP000093898"/>
    </source>
</evidence>
<dbReference type="Proteomes" id="UP000093898">
    <property type="component" value="Unassembled WGS sequence"/>
</dbReference>
<dbReference type="PANTHER" id="PTHR43353:SF5">
    <property type="entry name" value="SUCCINATE-SEMIALDEHYDE DEHYDROGENASE, MITOCHONDRIAL"/>
    <property type="match status" value="1"/>
</dbReference>